<dbReference type="AlphaFoldDB" id="A0A0Q4B5H8"/>
<keyword evidence="2" id="KW-1185">Reference proteome</keyword>
<dbReference type="Pfam" id="PF19891">
    <property type="entry name" value="DUF6364"/>
    <property type="match status" value="1"/>
</dbReference>
<sequence length="79" mass="9242">MATIHIDQELLEQATQRAESEGLNINDMIENYIRNLLRSPAPQKIRISPFVEELGEDLGLPVDFDEREAYREHLKKKHK</sequence>
<dbReference type="Proteomes" id="UP000054172">
    <property type="component" value="Unassembled WGS sequence"/>
</dbReference>
<evidence type="ECO:0000313" key="1">
    <source>
        <dbReference type="EMBL" id="KQM09173.1"/>
    </source>
</evidence>
<reference evidence="1" key="1">
    <citation type="submission" date="2015-08" db="EMBL/GenBank/DDBJ databases">
        <title>Candidatus Bacteriodes Periocalifornicus.</title>
        <authorList>
            <person name="McLean J.S."/>
            <person name="Kelley S."/>
        </authorList>
    </citation>
    <scope>NUCLEOTIDE SEQUENCE [LARGE SCALE GENOMIC DNA]</scope>
    <source>
        <strain evidence="1">12B</strain>
    </source>
</reference>
<accession>A0A0Q4B5H8</accession>
<protein>
    <submittedName>
        <fullName evidence="1">Uncharacterized protein</fullName>
    </submittedName>
</protein>
<dbReference type="InterPro" id="IPR045944">
    <property type="entry name" value="DUF6364"/>
</dbReference>
<proteinExistence type="predicted"/>
<organism evidence="1 2">
    <name type="scientific">Candidatus [Bacteroides] periocalifornicus</name>
    <dbReference type="NCBI Taxonomy" id="1702214"/>
    <lineage>
        <taxon>Bacteria</taxon>
        <taxon>Pseudomonadati</taxon>
        <taxon>Bacteroidota</taxon>
    </lineage>
</organism>
<name>A0A0Q4B5H8_9BACT</name>
<dbReference type="EMBL" id="LIIK01000010">
    <property type="protein sequence ID" value="KQM09173.1"/>
    <property type="molecule type" value="Genomic_DNA"/>
</dbReference>
<comment type="caution">
    <text evidence="1">The sequence shown here is derived from an EMBL/GenBank/DDBJ whole genome shotgun (WGS) entry which is preliminary data.</text>
</comment>
<dbReference type="PATRIC" id="fig|1702214.3.peg.1122"/>
<evidence type="ECO:0000313" key="2">
    <source>
        <dbReference type="Proteomes" id="UP000054172"/>
    </source>
</evidence>
<gene>
    <name evidence="1" type="ORF">AL399_03160</name>
</gene>